<protein>
    <recommendedName>
        <fullName evidence="8 10">Proline iminopeptidase</fullName>
        <shortName evidence="8">PIP</shortName>
        <ecNumber evidence="8 10">3.4.11.5</ecNumber>
    </recommendedName>
    <alternativeName>
        <fullName evidence="8">Prolyl aminopeptidase</fullName>
    </alternativeName>
</protein>
<dbReference type="GO" id="GO:0005737">
    <property type="term" value="C:cytoplasm"/>
    <property type="evidence" value="ECO:0007669"/>
    <property type="project" value="UniProtKB-SubCell"/>
</dbReference>
<dbReference type="InterPro" id="IPR000073">
    <property type="entry name" value="AB_hydrolase_1"/>
</dbReference>
<proteinExistence type="inferred from homology"/>
<evidence type="ECO:0000256" key="2">
    <source>
        <dbReference type="ARBA" id="ARBA00004496"/>
    </source>
</evidence>
<dbReference type="PRINTS" id="PR00793">
    <property type="entry name" value="PROAMNOPTASE"/>
</dbReference>
<dbReference type="AlphaFoldDB" id="F9UKB3"/>
<evidence type="ECO:0000256" key="3">
    <source>
        <dbReference type="ARBA" id="ARBA00010088"/>
    </source>
</evidence>
<evidence type="ECO:0000256" key="8">
    <source>
        <dbReference type="PIRNR" id="PIRNR006431"/>
    </source>
</evidence>
<gene>
    <name evidence="12" type="ORF">MCSF7_01621</name>
</gene>
<dbReference type="GO" id="GO:0006508">
    <property type="term" value="P:proteolysis"/>
    <property type="evidence" value="ECO:0007669"/>
    <property type="project" value="UniProtKB-KW"/>
</dbReference>
<dbReference type="EMBL" id="AFXA01000011">
    <property type="protein sequence ID" value="EGV00118.1"/>
    <property type="molecule type" value="Genomic_DNA"/>
</dbReference>
<evidence type="ECO:0000256" key="1">
    <source>
        <dbReference type="ARBA" id="ARBA00001585"/>
    </source>
</evidence>
<evidence type="ECO:0000313" key="13">
    <source>
        <dbReference type="Proteomes" id="UP000004978"/>
    </source>
</evidence>
<feature type="active site" description="Proton donor" evidence="9">
    <location>
        <position position="306"/>
    </location>
</feature>
<keyword evidence="4 8" id="KW-0031">Aminopeptidase</keyword>
<evidence type="ECO:0000256" key="4">
    <source>
        <dbReference type="ARBA" id="ARBA00022438"/>
    </source>
</evidence>
<keyword evidence="13" id="KW-1185">Reference proteome</keyword>
<dbReference type="EC" id="3.4.11.5" evidence="8 10"/>
<evidence type="ECO:0000256" key="6">
    <source>
        <dbReference type="ARBA" id="ARBA00022670"/>
    </source>
</evidence>
<evidence type="ECO:0000256" key="7">
    <source>
        <dbReference type="ARBA" id="ARBA00022801"/>
    </source>
</evidence>
<feature type="active site" evidence="9">
    <location>
        <position position="278"/>
    </location>
</feature>
<keyword evidence="5 8" id="KW-0963">Cytoplasm</keyword>
<dbReference type="SUPFAM" id="SSF53474">
    <property type="entry name" value="alpha/beta-Hydrolases"/>
    <property type="match status" value="1"/>
</dbReference>
<evidence type="ECO:0000256" key="5">
    <source>
        <dbReference type="ARBA" id="ARBA00022490"/>
    </source>
</evidence>
<dbReference type="InterPro" id="IPR002410">
    <property type="entry name" value="Peptidase_S33"/>
</dbReference>
<dbReference type="MEROPS" id="S33.001"/>
<feature type="active site" description="Nucleophile" evidence="9">
    <location>
        <position position="126"/>
    </location>
</feature>
<reference evidence="12 13" key="1">
    <citation type="journal article" date="2013" name="Genome Announc.">
        <title>Genome Sequence of Mycoplasma columbinum Strain SF7.</title>
        <authorList>
            <person name="Guo Z."/>
            <person name="Xu X."/>
            <person name="Zheng Q."/>
            <person name="Li T."/>
            <person name="Kuang S."/>
            <person name="Zhang Z."/>
            <person name="Chen Y."/>
            <person name="Lu X."/>
            <person name="Zhou R."/>
            <person name="Bi D."/>
            <person name="Jin H."/>
        </authorList>
    </citation>
    <scope>NUCLEOTIDE SEQUENCE [LARGE SCALE GENOMIC DNA]</scope>
    <source>
        <strain evidence="12 13">SF7</strain>
    </source>
</reference>
<comment type="caution">
    <text evidence="12">The sequence shown here is derived from an EMBL/GenBank/DDBJ whole genome shotgun (WGS) entry which is preliminary data.</text>
</comment>
<comment type="catalytic activity">
    <reaction evidence="1 8 10">
        <text>Release of N-terminal proline from a peptide.</text>
        <dbReference type="EC" id="3.4.11.5"/>
    </reaction>
</comment>
<dbReference type="InterPro" id="IPR029058">
    <property type="entry name" value="AB_hydrolase_fold"/>
</dbReference>
<dbReference type="STRING" id="1037410.MCSF7_01621"/>
<dbReference type="InterPro" id="IPR005944">
    <property type="entry name" value="Pro_iminopeptidase"/>
</dbReference>
<organism evidence="12 13">
    <name type="scientific">Mycoplasmopsis columbina SF7</name>
    <dbReference type="NCBI Taxonomy" id="1037410"/>
    <lineage>
        <taxon>Bacteria</taxon>
        <taxon>Bacillati</taxon>
        <taxon>Mycoplasmatota</taxon>
        <taxon>Mycoplasmoidales</taxon>
        <taxon>Metamycoplasmataceae</taxon>
        <taxon>Mycoplasmopsis</taxon>
    </lineage>
</organism>
<dbReference type="GO" id="GO:0004177">
    <property type="term" value="F:aminopeptidase activity"/>
    <property type="evidence" value="ECO:0007669"/>
    <property type="project" value="UniProtKB-UniRule"/>
</dbReference>
<name>F9UKB3_9BACT</name>
<dbReference type="PRINTS" id="PR00111">
    <property type="entry name" value="ABHYDROLASE"/>
</dbReference>
<comment type="similarity">
    <text evidence="3 8 10">Belongs to the peptidase S33 family.</text>
</comment>
<evidence type="ECO:0000259" key="11">
    <source>
        <dbReference type="Pfam" id="PF00561"/>
    </source>
</evidence>
<dbReference type="Gene3D" id="3.40.50.1820">
    <property type="entry name" value="alpha/beta hydrolase"/>
    <property type="match status" value="1"/>
</dbReference>
<evidence type="ECO:0000256" key="9">
    <source>
        <dbReference type="PIRSR" id="PIRSR006431-1"/>
    </source>
</evidence>
<keyword evidence="7 8" id="KW-0378">Hydrolase</keyword>
<dbReference type="NCBIfam" id="TIGR01249">
    <property type="entry name" value="pro_imino_pep_1"/>
    <property type="match status" value="1"/>
</dbReference>
<accession>F9UKB3</accession>
<dbReference type="PANTHER" id="PTHR43722:SF1">
    <property type="entry name" value="PROLINE IMINOPEPTIDASE"/>
    <property type="match status" value="1"/>
</dbReference>
<comment type="subcellular location">
    <subcellularLocation>
        <location evidence="2 8">Cytoplasm</location>
    </subcellularLocation>
</comment>
<dbReference type="Proteomes" id="UP000004978">
    <property type="component" value="Unassembled WGS sequence"/>
</dbReference>
<dbReference type="PIRSF" id="PIRSF006431">
    <property type="entry name" value="Pept_S33"/>
    <property type="match status" value="1"/>
</dbReference>
<feature type="domain" description="AB hydrolase-1" evidence="11">
    <location>
        <begin position="52"/>
        <end position="308"/>
    </location>
</feature>
<keyword evidence="6 8" id="KW-0645">Protease</keyword>
<evidence type="ECO:0000313" key="12">
    <source>
        <dbReference type="EMBL" id="EGV00118.1"/>
    </source>
</evidence>
<dbReference type="PANTHER" id="PTHR43722">
    <property type="entry name" value="PROLINE IMINOPEPTIDASE"/>
    <property type="match status" value="1"/>
</dbReference>
<evidence type="ECO:0000256" key="10">
    <source>
        <dbReference type="RuleBase" id="RU003421"/>
    </source>
</evidence>
<dbReference type="eggNOG" id="COG0596">
    <property type="taxonomic scope" value="Bacteria"/>
</dbReference>
<dbReference type="Pfam" id="PF00561">
    <property type="entry name" value="Abhydrolase_1"/>
    <property type="match status" value="1"/>
</dbReference>
<sequence>MEKAPLFFYNMLMKTYEKYLYPEIEPYEKGFYDTKDGHQIYYEISGNPHGVPILYIHGGPGGGASKNSRRFFNPEYYKIIVFDQRGCGKSQPSLSLKNNNSNKLVEDIENLRVFLNIKEWILFGGSWGSTLSLLYALKYPNNVSKMILRGIFLARQSDVDWLYQEGASYMKPIEFAKFTSILSSEERNNIVESYYKIMNYGTEKEKEIAFREWSRWETSLVSINQMNFDENDKKGNAEISLLENYYFYNKTFIPENYILNNIKIIQHIETFIVHGEYDLDCRPSSAYELHQKMLNSQLFIIKKAAHTIGDYKITKKLVEITNSLVK</sequence>